<name>A0ABR3VSM7_9PEZI</name>
<dbReference type="Proteomes" id="UP001586593">
    <property type="component" value="Unassembled WGS sequence"/>
</dbReference>
<evidence type="ECO:0000313" key="1">
    <source>
        <dbReference type="EMBL" id="KAL1844659.1"/>
    </source>
</evidence>
<dbReference type="EMBL" id="JAZHXJ010001555">
    <property type="protein sequence ID" value="KAL1844659.1"/>
    <property type="molecule type" value="Genomic_DNA"/>
</dbReference>
<sequence>MGTRRVFPPRAADGEHARAISLARSMGRAVSGRGVWRGHRETSRGGTRVRYLFVSSAAVERTGRQDTCMLPVFFWFGRLARWCAAVRSSLTETGQRQFCGLFPSRYAERGYDVAVSMIPDRFAVSQTCAYNDVGSWYCRQRELGGRGLAAVDTYSLARHGTGHLCRATADG</sequence>
<organism evidence="1 2">
    <name type="scientific">Phialemonium thermophilum</name>
    <dbReference type="NCBI Taxonomy" id="223376"/>
    <lineage>
        <taxon>Eukaryota</taxon>
        <taxon>Fungi</taxon>
        <taxon>Dikarya</taxon>
        <taxon>Ascomycota</taxon>
        <taxon>Pezizomycotina</taxon>
        <taxon>Sordariomycetes</taxon>
        <taxon>Sordariomycetidae</taxon>
        <taxon>Cephalothecales</taxon>
        <taxon>Cephalothecaceae</taxon>
        <taxon>Phialemonium</taxon>
    </lineage>
</organism>
<comment type="caution">
    <text evidence="1">The sequence shown here is derived from an EMBL/GenBank/DDBJ whole genome shotgun (WGS) entry which is preliminary data.</text>
</comment>
<gene>
    <name evidence="1" type="ORF">VTK73DRAFT_2075</name>
</gene>
<protein>
    <submittedName>
        <fullName evidence="1">Uncharacterized protein</fullName>
    </submittedName>
</protein>
<accession>A0ABR3VSM7</accession>
<keyword evidence="2" id="KW-1185">Reference proteome</keyword>
<evidence type="ECO:0000313" key="2">
    <source>
        <dbReference type="Proteomes" id="UP001586593"/>
    </source>
</evidence>
<proteinExistence type="predicted"/>
<reference evidence="1 2" key="1">
    <citation type="journal article" date="2024" name="Commun. Biol.">
        <title>Comparative genomic analysis of thermophilic fungi reveals convergent evolutionary adaptations and gene losses.</title>
        <authorList>
            <person name="Steindorff A.S."/>
            <person name="Aguilar-Pontes M.V."/>
            <person name="Robinson A.J."/>
            <person name="Andreopoulos B."/>
            <person name="LaButti K."/>
            <person name="Kuo A."/>
            <person name="Mondo S."/>
            <person name="Riley R."/>
            <person name="Otillar R."/>
            <person name="Haridas S."/>
            <person name="Lipzen A."/>
            <person name="Grimwood J."/>
            <person name="Schmutz J."/>
            <person name="Clum A."/>
            <person name="Reid I.D."/>
            <person name="Moisan M.C."/>
            <person name="Butler G."/>
            <person name="Nguyen T.T.M."/>
            <person name="Dewar K."/>
            <person name="Conant G."/>
            <person name="Drula E."/>
            <person name="Henrissat B."/>
            <person name="Hansel C."/>
            <person name="Singer S."/>
            <person name="Hutchinson M.I."/>
            <person name="de Vries R.P."/>
            <person name="Natvig D.O."/>
            <person name="Powell A.J."/>
            <person name="Tsang A."/>
            <person name="Grigoriev I.V."/>
        </authorList>
    </citation>
    <scope>NUCLEOTIDE SEQUENCE [LARGE SCALE GENOMIC DNA]</scope>
    <source>
        <strain evidence="1 2">ATCC 24622</strain>
    </source>
</reference>